<gene>
    <name evidence="1" type="ORF">AW08_03132</name>
</gene>
<evidence type="ECO:0000313" key="2">
    <source>
        <dbReference type="Proteomes" id="UP000020218"/>
    </source>
</evidence>
<reference evidence="1" key="1">
    <citation type="submission" date="2014-02" db="EMBL/GenBank/DDBJ databases">
        <title>Expanding our view of genomic diversity in Candidatus Accumulibacter clades.</title>
        <authorList>
            <person name="Skennerton C.T."/>
            <person name="Barr J.J."/>
            <person name="Slater F.R."/>
            <person name="Bond P.L."/>
            <person name="Tyson G.W."/>
        </authorList>
    </citation>
    <scope>NUCLEOTIDE SEQUENCE [LARGE SCALE GENOMIC DNA]</scope>
</reference>
<evidence type="ECO:0000313" key="1">
    <source>
        <dbReference type="EMBL" id="EXI65461.1"/>
    </source>
</evidence>
<organism evidence="1 2">
    <name type="scientific">Candidatus Accumulibacter adjunctus</name>
    <dbReference type="NCBI Taxonomy" id="1454001"/>
    <lineage>
        <taxon>Bacteria</taxon>
        <taxon>Pseudomonadati</taxon>
        <taxon>Pseudomonadota</taxon>
        <taxon>Betaproteobacteria</taxon>
        <taxon>Candidatus Accumulibacter</taxon>
    </lineage>
</organism>
<dbReference type="EMBL" id="JFAX01000022">
    <property type="protein sequence ID" value="EXI65461.1"/>
    <property type="molecule type" value="Genomic_DNA"/>
</dbReference>
<sequence>MITTRRIFLASSAELQDDRREFELFINRKNKAWVRQGVFLQLVLWEDFLDALSPTRLQDEYNRAIRGCDVFVMLFFTKVGRYTEEEFETAVGQFKATSKPFILTYFRNAPHTAPRADLQSLWAFQDKLKALGHFQTEYHNSAELLLHFSQQLDRLVANGFIEFRPDQSPQAAPAGTSQQATLTGNGAIAQGSGATAVGAGGVFVGGKNTGNIHAGSRIGGDLVHGDKVLGNQVGTQVNTGGGAHVGGNVYAGRDFVGRDRMHTQGLAAHDLDALFAPLLLSVVQHAPANARAAAVQQVEDLKAELAKDRNADDSRIGRLLDGLTAMVPGAIGSVFSTFTTPLLAAVTGPVSKFVLDKLKGN</sequence>
<accession>A0A011MSE7</accession>
<protein>
    <submittedName>
        <fullName evidence="1">Uncharacterized protein</fullName>
    </submittedName>
</protein>
<dbReference type="STRING" id="1454001.AW08_03132"/>
<name>A0A011MSE7_9PROT</name>
<dbReference type="PATRIC" id="fig|1454001.3.peg.3178"/>
<dbReference type="Proteomes" id="UP000020218">
    <property type="component" value="Unassembled WGS sequence"/>
</dbReference>
<dbReference type="AlphaFoldDB" id="A0A011MSE7"/>
<proteinExistence type="predicted"/>
<keyword evidence="2" id="KW-1185">Reference proteome</keyword>
<comment type="caution">
    <text evidence="1">The sequence shown here is derived from an EMBL/GenBank/DDBJ whole genome shotgun (WGS) entry which is preliminary data.</text>
</comment>